<accession>A0A916Q988</accession>
<dbReference type="EMBL" id="BLYI01000038">
    <property type="protein sequence ID" value="GFO85381.1"/>
    <property type="molecule type" value="Genomic_DNA"/>
</dbReference>
<dbReference type="Proteomes" id="UP000613208">
    <property type="component" value="Unassembled WGS sequence"/>
</dbReference>
<dbReference type="RefSeq" id="WP_201311091.1">
    <property type="nucleotide sequence ID" value="NZ_BLYI01000038.1"/>
</dbReference>
<protein>
    <recommendedName>
        <fullName evidence="3">DUF1848 domain-containing protein</fullName>
    </recommendedName>
</protein>
<evidence type="ECO:0000313" key="2">
    <source>
        <dbReference type="Proteomes" id="UP000613208"/>
    </source>
</evidence>
<comment type="caution">
    <text evidence="1">The sequence shown here is derived from an EMBL/GenBank/DDBJ whole genome shotgun (WGS) entry which is preliminary data.</text>
</comment>
<dbReference type="AlphaFoldDB" id="A0A916Q988"/>
<evidence type="ECO:0008006" key="3">
    <source>
        <dbReference type="Google" id="ProtNLM"/>
    </source>
</evidence>
<sequence length="309" mass="36561">MIINTGNRTDIPAFFSEWFYNRIKEGFVLVRNPYHPEQITRYRLDPSVVDCLCFCTKNPEPMLERISELDDFRQLWYVTITPYGRDIEPFVPEYSKVIRSFQKLSQKKGKERVIWRYDPIFMTEKYDLQFHLEVFHEMAEKLKGYTKRCVISFIDLYEKTRRNFPQAERVMEKDRLEIGKAFVRIGEENGIRIMTCCEGNELEPYGADCGGCMTQEVIEEAIGEYLKVPAQKKNIREGCRCLLGADIGVYNTCGHGCLYCYANYDRESVEFNRKYHDRRSPLLIGHLNRGEIVKEARQESYVDYQLRLF</sequence>
<keyword evidence="2" id="KW-1185">Reference proteome</keyword>
<dbReference type="InterPro" id="IPR014998">
    <property type="entry name" value="DUF1848"/>
</dbReference>
<organism evidence="1 2">
    <name type="scientific">Anaerostipes butyraticus</name>
    <dbReference type="NCBI Taxonomy" id="645466"/>
    <lineage>
        <taxon>Bacteria</taxon>
        <taxon>Bacillati</taxon>
        <taxon>Bacillota</taxon>
        <taxon>Clostridia</taxon>
        <taxon>Lachnospirales</taxon>
        <taxon>Lachnospiraceae</taxon>
        <taxon>Anaerostipes</taxon>
    </lineage>
</organism>
<name>A0A916Q988_9FIRM</name>
<proteinExistence type="predicted"/>
<dbReference type="Pfam" id="PF08902">
    <property type="entry name" value="DUF1848"/>
    <property type="match status" value="1"/>
</dbReference>
<evidence type="ECO:0000313" key="1">
    <source>
        <dbReference type="EMBL" id="GFO85381.1"/>
    </source>
</evidence>
<reference evidence="1" key="1">
    <citation type="submission" date="2020-06" db="EMBL/GenBank/DDBJ databases">
        <title>Characterization of fructooligosaccharide metabolism and fructooligosaccharide-degrading enzymes in human commensal butyrate producers.</title>
        <authorList>
            <person name="Tanno H."/>
            <person name="Fujii T."/>
            <person name="Hirano K."/>
            <person name="Maeno S."/>
            <person name="Tonozuka T."/>
            <person name="Sakamoto M."/>
            <person name="Ohkuma M."/>
            <person name="Tochio T."/>
            <person name="Endo A."/>
        </authorList>
    </citation>
    <scope>NUCLEOTIDE SEQUENCE</scope>
    <source>
        <strain evidence="1">JCM 17466</strain>
    </source>
</reference>
<gene>
    <name evidence="1" type="ORF">ANBU17_17280</name>
</gene>